<protein>
    <recommendedName>
        <fullName evidence="3">DUF4367 domain-containing protein</fullName>
    </recommendedName>
</protein>
<dbReference type="AlphaFoldDB" id="A0A5Q2N6L0"/>
<evidence type="ECO:0000259" key="3">
    <source>
        <dbReference type="Pfam" id="PF14285"/>
    </source>
</evidence>
<dbReference type="InterPro" id="IPR025377">
    <property type="entry name" value="DUF4367"/>
</dbReference>
<proteinExistence type="predicted"/>
<evidence type="ECO:0000256" key="2">
    <source>
        <dbReference type="SAM" id="Phobius"/>
    </source>
</evidence>
<dbReference type="Pfam" id="PF14285">
    <property type="entry name" value="DUF4367"/>
    <property type="match status" value="1"/>
</dbReference>
<name>A0A5Q2N6L0_9FIRM</name>
<dbReference type="Proteomes" id="UP000366051">
    <property type="component" value="Chromosome"/>
</dbReference>
<reference evidence="5" key="1">
    <citation type="submission" date="2019-11" db="EMBL/GenBank/DDBJ databases">
        <title>Genome sequence of Heliorestis convoluta strain HH, an alkaliphilic and minimalistic phototrophic bacterium from a soda lake in Egypt.</title>
        <authorList>
            <person name="Dewey E.D."/>
            <person name="Stokes L.M."/>
            <person name="Burchell B.M."/>
            <person name="Shaffer K.N."/>
            <person name="Huntington A.M."/>
            <person name="Baker J.M."/>
            <person name="Nadendla S."/>
            <person name="Giglio M.G."/>
            <person name="Touchman J.W."/>
            <person name="Blankenship R.E."/>
            <person name="Madigan M.T."/>
            <person name="Sattley W.M."/>
        </authorList>
    </citation>
    <scope>NUCLEOTIDE SEQUENCE [LARGE SCALE GENOMIC DNA]</scope>
    <source>
        <strain evidence="5">HH</strain>
    </source>
</reference>
<dbReference type="KEGG" id="hcv:FTV88_2923"/>
<accession>A0A5Q2N6L0</accession>
<dbReference type="RefSeq" id="WP_153726066.1">
    <property type="nucleotide sequence ID" value="NZ_CP045875.1"/>
</dbReference>
<keyword evidence="2" id="KW-0812">Transmembrane</keyword>
<evidence type="ECO:0000313" key="5">
    <source>
        <dbReference type="Proteomes" id="UP000366051"/>
    </source>
</evidence>
<feature type="transmembrane region" description="Helical" evidence="2">
    <location>
        <begin position="64"/>
        <end position="83"/>
    </location>
</feature>
<feature type="region of interest" description="Disordered" evidence="1">
    <location>
        <begin position="1"/>
        <end position="59"/>
    </location>
</feature>
<keyword evidence="5" id="KW-1185">Reference proteome</keyword>
<organism evidence="4 5">
    <name type="scientific">Heliorestis convoluta</name>
    <dbReference type="NCBI Taxonomy" id="356322"/>
    <lineage>
        <taxon>Bacteria</taxon>
        <taxon>Bacillati</taxon>
        <taxon>Bacillota</taxon>
        <taxon>Clostridia</taxon>
        <taxon>Eubacteriales</taxon>
        <taxon>Heliobacteriaceae</taxon>
        <taxon>Heliorestis</taxon>
    </lineage>
</organism>
<feature type="domain" description="DUF4367" evidence="3">
    <location>
        <begin position="286"/>
        <end position="338"/>
    </location>
</feature>
<evidence type="ECO:0000256" key="1">
    <source>
        <dbReference type="SAM" id="MobiDB-lite"/>
    </source>
</evidence>
<dbReference type="EMBL" id="CP045875">
    <property type="protein sequence ID" value="QGG49012.1"/>
    <property type="molecule type" value="Genomic_DNA"/>
</dbReference>
<dbReference type="OrthoDB" id="2079550at2"/>
<keyword evidence="2" id="KW-1133">Transmembrane helix</keyword>
<evidence type="ECO:0000313" key="4">
    <source>
        <dbReference type="EMBL" id="QGG49012.1"/>
    </source>
</evidence>
<sequence>MTDERKGNSTPDKERETASDFNKSKGEGRAEEKIEARTEERERAEARTDEEPRVRGGRNDSTKWIAGAVAALLLITLFTVTPLRQAAADFLAQFRVQRMEIVEVNPQQMQHMAQQIQTQIGEIDLQQFGKVDVRKNPEQRQVTLAEARQQVPFAIQAPTFLPEQFRLNEPVTVHQGGEVAFTLDVGQVNALLQQLGATRMLPENLQDKTFRIAIPEGVRMQYIHADGQQQVNISQFNSPEIMVPGGVDEREVRDALLDLPVLPQELRSQLAAIDDWKNTAIVPYIEGHMDRVEVKGEEAIYGLSPQGLGHLMWMENGLIIQMHGNLDKETMIQVAQSLR</sequence>
<keyword evidence="2" id="KW-0472">Membrane</keyword>
<gene>
    <name evidence="4" type="ORF">FTV88_2923</name>
</gene>